<evidence type="ECO:0000313" key="2">
    <source>
        <dbReference type="EMBL" id="ACN39741.1"/>
    </source>
</evidence>
<proteinExistence type="predicted"/>
<protein>
    <submittedName>
        <fullName evidence="2">SibR</fullName>
    </submittedName>
</protein>
<dbReference type="AlphaFoldDB" id="C0LTN2"/>
<dbReference type="EMBL" id="FJ768674">
    <property type="protein sequence ID" value="ACN39741.1"/>
    <property type="molecule type" value="Genomic_DNA"/>
</dbReference>
<gene>
    <name evidence="2" type="primary">sibR</name>
</gene>
<sequence>MVARCAAPRCPVTVTAGSPLCPACVARLGRDLRRLPSLYQQCGERHPHSTAPAWQAPPRAGRPGPTVPLHAGATDARHAIETVLASWAGMIAQATGAAPPRRVVADLARFLLARFGLLQRHPAAGDLAAEVAVLVADAERVLRPERGRPLGGCVVPGCKGRLTGGTQPQNLQVTCDADAAHRWDGPEVLMMRDGTPAPAEAVWLDASAITALWGLSRGSVYRLASENGWRRRRRDGRTHYAADDVRSTLG</sequence>
<accession>C0LTN2</accession>
<organism evidence="2">
    <name type="scientific">Streptosporangium sibiricum</name>
    <dbReference type="NCBI Taxonomy" id="457432"/>
    <lineage>
        <taxon>Bacteria</taxon>
        <taxon>Bacillati</taxon>
        <taxon>Actinomycetota</taxon>
        <taxon>Actinomycetes</taxon>
        <taxon>Streptosporangiales</taxon>
        <taxon>Streptosporangiaceae</taxon>
        <taxon>Streptosporangium</taxon>
    </lineage>
</organism>
<reference evidence="2" key="1">
    <citation type="journal article" date="2009" name="Appl. Environ. Microbiol.">
        <title>Biosynthesis of sibiromycin, a potent antitumor antibiotic.</title>
        <authorList>
            <person name="Li W."/>
            <person name="Khullar A."/>
            <person name="Chou S."/>
            <person name="Sacramo A."/>
            <person name="Gerratana B."/>
        </authorList>
    </citation>
    <scope>NUCLEOTIDE SEQUENCE</scope>
    <source>
        <strain evidence="2">DSM 44039</strain>
    </source>
</reference>
<name>C0LTN2_STRSJ</name>
<feature type="region of interest" description="Disordered" evidence="1">
    <location>
        <begin position="43"/>
        <end position="67"/>
    </location>
</feature>
<evidence type="ECO:0000256" key="1">
    <source>
        <dbReference type="SAM" id="MobiDB-lite"/>
    </source>
</evidence>